<organism evidence="2 3">
    <name type="scientific">Burkholderia contaminans</name>
    <dbReference type="NCBI Taxonomy" id="488447"/>
    <lineage>
        <taxon>Bacteria</taxon>
        <taxon>Pseudomonadati</taxon>
        <taxon>Pseudomonadota</taxon>
        <taxon>Betaproteobacteria</taxon>
        <taxon>Burkholderiales</taxon>
        <taxon>Burkholderiaceae</taxon>
        <taxon>Burkholderia</taxon>
        <taxon>Burkholderia cepacia complex</taxon>
    </lineage>
</organism>
<evidence type="ECO:0000313" key="3">
    <source>
        <dbReference type="Proteomes" id="UP001172109"/>
    </source>
</evidence>
<evidence type="ECO:0000256" key="1">
    <source>
        <dbReference type="SAM" id="Phobius"/>
    </source>
</evidence>
<sequence length="453" mass="50136">MEIIGYIAVINLLCWGICFAFVLAMRMPIYHPIFLYLIYHFLGYVIRPINIYLIGRSLLWNTIGLTPSDGTLWLTCLNINCALLAAVILPALVEPRNLRQLRIPPTRLVITDKVRFFAALIVLVALGLYSTHVAYGTAGIDSVQSFEVQVDSNGGQRLVGVSGYLMAFAEFIPAALLILILAYGVTPPMAAGIGAFVLLRILVGAQRLSFVIVVLSALTIGLMRRGRRSFAMKTIIIGVCLILVFDVVGSDRLAARKMLTGDTSISEIVDRYQKSRAVGAGTSDFQEFDVSSAIYELVPERTGFNWGTQYLRLLVWPIPRAIWPDKPTTTQRINLLKYGNFFALTWSLHADLYSIFGFPSLVGGMFMVGLFLYRFHHRVTWTASPKLFASYWIFNGYISTLFRDGGVPMAYFFGFSFVAVYILVTAGKIRMARIQAPAANTGSVRSGTVGSVA</sequence>
<comment type="caution">
    <text evidence="2">The sequence shown here is derived from an EMBL/GenBank/DDBJ whole genome shotgun (WGS) entry which is preliminary data.</text>
</comment>
<feature type="transmembrane region" description="Helical" evidence="1">
    <location>
        <begin position="197"/>
        <end position="218"/>
    </location>
</feature>
<feature type="transmembrane region" description="Helical" evidence="1">
    <location>
        <begin position="230"/>
        <end position="248"/>
    </location>
</feature>
<name>A0AAP4QXA1_9BURK</name>
<proteinExistence type="predicted"/>
<protein>
    <submittedName>
        <fullName evidence="2">O-antigen polymerase</fullName>
    </submittedName>
</protein>
<evidence type="ECO:0000313" key="2">
    <source>
        <dbReference type="EMBL" id="MDN7563547.1"/>
    </source>
</evidence>
<dbReference type="RefSeq" id="WP_105817669.1">
    <property type="nucleotide sequence ID" value="NZ_CADEUY010000002.1"/>
</dbReference>
<feature type="transmembrane region" description="Helical" evidence="1">
    <location>
        <begin position="352"/>
        <end position="373"/>
    </location>
</feature>
<feature type="transmembrane region" description="Helical" evidence="1">
    <location>
        <begin position="164"/>
        <end position="185"/>
    </location>
</feature>
<keyword evidence="1" id="KW-1133">Transmembrane helix</keyword>
<feature type="transmembrane region" description="Helical" evidence="1">
    <location>
        <begin position="6"/>
        <end position="26"/>
    </location>
</feature>
<keyword evidence="1" id="KW-0812">Transmembrane</keyword>
<feature type="transmembrane region" description="Helical" evidence="1">
    <location>
        <begin position="114"/>
        <end position="135"/>
    </location>
</feature>
<feature type="transmembrane region" description="Helical" evidence="1">
    <location>
        <begin position="72"/>
        <end position="93"/>
    </location>
</feature>
<dbReference type="EMBL" id="JAUJQS010000002">
    <property type="protein sequence ID" value="MDN7563547.1"/>
    <property type="molecule type" value="Genomic_DNA"/>
</dbReference>
<reference evidence="2" key="1">
    <citation type="submission" date="2023-07" db="EMBL/GenBank/DDBJ databases">
        <title>A collection of bacterial strains from the Burkholderia cepacia Research Laboratory and Repository.</title>
        <authorList>
            <person name="Lipuma J."/>
            <person name="Spilker T."/>
            <person name="Caverly L."/>
        </authorList>
    </citation>
    <scope>NUCLEOTIDE SEQUENCE</scope>
    <source>
        <strain evidence="2">AU44979</strain>
    </source>
</reference>
<feature type="transmembrane region" description="Helical" evidence="1">
    <location>
        <begin position="33"/>
        <end position="52"/>
    </location>
</feature>
<accession>A0AAP4QXA1</accession>
<gene>
    <name evidence="2" type="ORF">QZM56_03410</name>
</gene>
<dbReference type="AlphaFoldDB" id="A0AAP4QXA1"/>
<feature type="transmembrane region" description="Helical" evidence="1">
    <location>
        <begin position="409"/>
        <end position="427"/>
    </location>
</feature>
<dbReference type="Proteomes" id="UP001172109">
    <property type="component" value="Unassembled WGS sequence"/>
</dbReference>
<keyword evidence="1" id="KW-0472">Membrane</keyword>